<dbReference type="Gene3D" id="3.30.460.40">
    <property type="match status" value="1"/>
</dbReference>
<sequence>MNNSYETIVNILKYSIKKQNYILDDNVINWGEFVEKADEHQISALIYYLIGKNNLKNVPNDILNKWKKDIILSGIAQREITEAFRNIIDDIILKLNIDIIVLKGIVLKKYYPINELRTMSDFDILIHKNDFQKIKEYLLENHFVYIEDNHPVHATFYNENGVCIEVHWKLINNENYIADTINFEKYIWDELIEFDLDGVKVKTLNKENFLLHLCIHMAKHLRNSGFGLRQLYDIVLFCNKEKDNIDWNIFESKCSECGALKFSVGLFKLINKLFNLSFFEEALRRNKLDNYDSEVLFEEILSYDKYNEERRNISIRSAAKIKKENKKILFGFFPKEKDLKRDFPYAINKFMLIVAWFHRLLKKLIEKFKKICIGKNLRIVIKRRKLLLNQFDL</sequence>
<protein>
    <recommendedName>
        <fullName evidence="2">Nucleotidyltransferase family protein</fullName>
    </recommendedName>
</protein>
<dbReference type="EMBL" id="CACRTU010000026">
    <property type="protein sequence ID" value="VYU59216.1"/>
    <property type="molecule type" value="Genomic_DNA"/>
</dbReference>
<gene>
    <name evidence="1" type="ORF">CBLFYP62_02899</name>
</gene>
<dbReference type="RefSeq" id="WP_156737106.1">
    <property type="nucleotide sequence ID" value="NZ_CACRTU010000026.1"/>
</dbReference>
<proteinExistence type="predicted"/>
<dbReference type="AlphaFoldDB" id="A0A6N3G4Q2"/>
<evidence type="ECO:0008006" key="2">
    <source>
        <dbReference type="Google" id="ProtNLM"/>
    </source>
</evidence>
<name>A0A6N3G4Q2_CLOBU</name>
<dbReference type="Pfam" id="PF14907">
    <property type="entry name" value="NTP_transf_5"/>
    <property type="match status" value="1"/>
</dbReference>
<organism evidence="1">
    <name type="scientific">Clostridium butyricum</name>
    <dbReference type="NCBI Taxonomy" id="1492"/>
    <lineage>
        <taxon>Bacteria</taxon>
        <taxon>Bacillati</taxon>
        <taxon>Bacillota</taxon>
        <taxon>Clostridia</taxon>
        <taxon>Eubacteriales</taxon>
        <taxon>Clostridiaceae</taxon>
        <taxon>Clostridium</taxon>
    </lineage>
</organism>
<reference evidence="1" key="1">
    <citation type="submission" date="2019-11" db="EMBL/GenBank/DDBJ databases">
        <authorList>
            <person name="Feng L."/>
        </authorList>
    </citation>
    <scope>NUCLEOTIDE SEQUENCE</scope>
    <source>
        <strain evidence="1">CButyricumLFYP62</strain>
    </source>
</reference>
<accession>A0A6N3G4Q2</accession>
<evidence type="ECO:0000313" key="1">
    <source>
        <dbReference type="EMBL" id="VYU59216.1"/>
    </source>
</evidence>
<dbReference type="InterPro" id="IPR039498">
    <property type="entry name" value="NTP_transf_5"/>
</dbReference>